<feature type="domain" description="Platelet-derived growth factor (PDGF) family profile" evidence="1">
    <location>
        <begin position="76"/>
        <end position="164"/>
    </location>
</feature>
<dbReference type="Proteomes" id="UP001234178">
    <property type="component" value="Unassembled WGS sequence"/>
</dbReference>
<gene>
    <name evidence="2" type="ORF">OUZ56_015615</name>
</gene>
<dbReference type="PANTHER" id="PTHR21719:SF1">
    <property type="entry name" value="FI06402P-RELATED"/>
    <property type="match status" value="1"/>
</dbReference>
<proteinExistence type="predicted"/>
<dbReference type="PROSITE" id="PS50278">
    <property type="entry name" value="PDGF_2"/>
    <property type="match status" value="1"/>
</dbReference>
<dbReference type="EMBL" id="JAOYFB010000038">
    <property type="protein sequence ID" value="KAK4026614.1"/>
    <property type="molecule type" value="Genomic_DNA"/>
</dbReference>
<dbReference type="Gene3D" id="2.10.90.10">
    <property type="entry name" value="Cystine-knot cytokines"/>
    <property type="match status" value="1"/>
</dbReference>
<accession>A0ABR0ANB3</accession>
<evidence type="ECO:0000259" key="1">
    <source>
        <dbReference type="PROSITE" id="PS50278"/>
    </source>
</evidence>
<dbReference type="InterPro" id="IPR029034">
    <property type="entry name" value="Cystine-knot_cytokine"/>
</dbReference>
<name>A0ABR0ANB3_9CRUS</name>
<keyword evidence="3" id="KW-1185">Reference proteome</keyword>
<evidence type="ECO:0000313" key="2">
    <source>
        <dbReference type="EMBL" id="KAK4026614.1"/>
    </source>
</evidence>
<comment type="caution">
    <text evidence="2">The sequence shown here is derived from an EMBL/GenBank/DDBJ whole genome shotgun (WGS) entry which is preliminary data.</text>
</comment>
<dbReference type="SUPFAM" id="SSF57501">
    <property type="entry name" value="Cystine-knot cytokines"/>
    <property type="match status" value="1"/>
</dbReference>
<dbReference type="PANTHER" id="PTHR21719">
    <property type="entry name" value="FI06402P-RELATED"/>
    <property type="match status" value="1"/>
</dbReference>
<dbReference type="InterPro" id="IPR000072">
    <property type="entry name" value="PDGF/VEGF_dom"/>
</dbReference>
<organism evidence="2 3">
    <name type="scientific">Daphnia magna</name>
    <dbReference type="NCBI Taxonomy" id="35525"/>
    <lineage>
        <taxon>Eukaryota</taxon>
        <taxon>Metazoa</taxon>
        <taxon>Ecdysozoa</taxon>
        <taxon>Arthropoda</taxon>
        <taxon>Crustacea</taxon>
        <taxon>Branchiopoda</taxon>
        <taxon>Diplostraca</taxon>
        <taxon>Cladocera</taxon>
        <taxon>Anomopoda</taxon>
        <taxon>Daphniidae</taxon>
        <taxon>Daphnia</taxon>
    </lineage>
</organism>
<sequence>MELIHRNMQPKSAGSNMMSYKLLTCIVAAILLPPLVDSVKIVPLKKNLKTFNDWTCNKPQPRVVHIDNLDEYIAPNAIYLPSALVIHRCDQSTGCCRTPGQVCKSVESEEEDIQFAIRANFIDNSGRANPSATKANNRNKTKKEKKLMVTLRNHTRCDCVGKVDLRV</sequence>
<dbReference type="Pfam" id="PF00341">
    <property type="entry name" value="PDGF"/>
    <property type="match status" value="1"/>
</dbReference>
<reference evidence="2 3" key="1">
    <citation type="journal article" date="2023" name="Nucleic Acids Res.">
        <title>The hologenome of Daphnia magna reveals possible DNA methylation and microbiome-mediated evolution of the host genome.</title>
        <authorList>
            <person name="Chaturvedi A."/>
            <person name="Li X."/>
            <person name="Dhandapani V."/>
            <person name="Marshall H."/>
            <person name="Kissane S."/>
            <person name="Cuenca-Cambronero M."/>
            <person name="Asole G."/>
            <person name="Calvet F."/>
            <person name="Ruiz-Romero M."/>
            <person name="Marangio P."/>
            <person name="Guigo R."/>
            <person name="Rago D."/>
            <person name="Mirbahai L."/>
            <person name="Eastwood N."/>
            <person name="Colbourne J.K."/>
            <person name="Zhou J."/>
            <person name="Mallon E."/>
            <person name="Orsini L."/>
        </authorList>
    </citation>
    <scope>NUCLEOTIDE SEQUENCE [LARGE SCALE GENOMIC DNA]</scope>
    <source>
        <strain evidence="2">LRV0_1</strain>
    </source>
</reference>
<protein>
    <recommendedName>
        <fullName evidence="1">Platelet-derived growth factor (PDGF) family profile domain-containing protein</fullName>
    </recommendedName>
</protein>
<evidence type="ECO:0000313" key="3">
    <source>
        <dbReference type="Proteomes" id="UP001234178"/>
    </source>
</evidence>